<gene>
    <name evidence="1" type="ORF">CXR34_04040</name>
</gene>
<dbReference type="Proteomes" id="UP000233276">
    <property type="component" value="Chromosome"/>
</dbReference>
<dbReference type="Gene3D" id="1.10.260.40">
    <property type="entry name" value="lambda repressor-like DNA-binding domains"/>
    <property type="match status" value="1"/>
</dbReference>
<dbReference type="InterPro" id="IPR010982">
    <property type="entry name" value="Lambda_DNA-bd_dom_sf"/>
</dbReference>
<dbReference type="GO" id="GO:0003677">
    <property type="term" value="F:DNA binding"/>
    <property type="evidence" value="ECO:0007669"/>
    <property type="project" value="InterPro"/>
</dbReference>
<reference evidence="1 2" key="1">
    <citation type="submission" date="2017-12" db="EMBL/GenBank/DDBJ databases">
        <title>Isolation and characterization of estrogens degradatiion strain Microbacterium hominis SJTG1.</title>
        <authorList>
            <person name="Xiong W."/>
            <person name="Yin C."/>
            <person name="Zheng D."/>
            <person name="Liang R."/>
        </authorList>
    </citation>
    <scope>NUCLEOTIDE SEQUENCE [LARGE SCALE GENOMIC DNA]</scope>
    <source>
        <strain evidence="1 2">SJTG1</strain>
    </source>
</reference>
<sequence length="111" mass="11881">MPDRMSGAEVAATRHLVGLTRVEFAEKLGVNPHTVKDLESGRLAPKTTGIYSDIAALRARHDAEASRLSTGAAEGIPIALPASPEPRGWYLALGARVLDRVPDAMLTWHEG</sequence>
<dbReference type="RefSeq" id="WP_101305648.1">
    <property type="nucleotide sequence ID" value="NZ_CP025299.1"/>
</dbReference>
<dbReference type="AlphaFoldDB" id="A0A2K9D4W7"/>
<evidence type="ECO:0008006" key="3">
    <source>
        <dbReference type="Google" id="ProtNLM"/>
    </source>
</evidence>
<dbReference type="InterPro" id="IPR001387">
    <property type="entry name" value="Cro/C1-type_HTH"/>
</dbReference>
<proteinExistence type="predicted"/>
<name>A0A2K9D4W7_9MICO</name>
<dbReference type="KEGG" id="mhos:CXR34_04040"/>
<organism evidence="1 2">
    <name type="scientific">Microbacterium hominis</name>
    <dbReference type="NCBI Taxonomy" id="162426"/>
    <lineage>
        <taxon>Bacteria</taxon>
        <taxon>Bacillati</taxon>
        <taxon>Actinomycetota</taxon>
        <taxon>Actinomycetes</taxon>
        <taxon>Micrococcales</taxon>
        <taxon>Microbacteriaceae</taxon>
        <taxon>Microbacterium</taxon>
    </lineage>
</organism>
<evidence type="ECO:0000313" key="2">
    <source>
        <dbReference type="Proteomes" id="UP000233276"/>
    </source>
</evidence>
<accession>A0A2K9D4W7</accession>
<protein>
    <recommendedName>
        <fullName evidence="3">Helix-turn-helix domain-containing protein</fullName>
    </recommendedName>
</protein>
<dbReference type="EMBL" id="CP025299">
    <property type="protein sequence ID" value="AUG28720.1"/>
    <property type="molecule type" value="Genomic_DNA"/>
</dbReference>
<dbReference type="SUPFAM" id="SSF47413">
    <property type="entry name" value="lambda repressor-like DNA-binding domains"/>
    <property type="match status" value="1"/>
</dbReference>
<evidence type="ECO:0000313" key="1">
    <source>
        <dbReference type="EMBL" id="AUG28720.1"/>
    </source>
</evidence>
<dbReference type="CDD" id="cd00093">
    <property type="entry name" value="HTH_XRE"/>
    <property type="match status" value="1"/>
</dbReference>